<dbReference type="Gene3D" id="3.90.950.10">
    <property type="match status" value="1"/>
</dbReference>
<evidence type="ECO:0000256" key="9">
    <source>
        <dbReference type="ARBA" id="ARBA00052017"/>
    </source>
</evidence>
<reference evidence="12 13" key="1">
    <citation type="submission" date="2014-05" db="EMBL/GenBank/DDBJ databases">
        <authorList>
            <person name="Daugherty S.C."/>
            <person name="Tallon L.J."/>
            <person name="Sadzewicz L."/>
            <person name="Kilian M."/>
            <person name="Tettelin H."/>
        </authorList>
    </citation>
    <scope>NUCLEOTIDE SEQUENCE [LARGE SCALE GENOMIC DNA]</scope>
    <source>
        <strain evidence="12 13">SK1126</strain>
    </source>
</reference>
<protein>
    <recommendedName>
        <fullName evidence="10">dITP/XTP pyrophosphatase</fullName>
        <ecNumber evidence="10">3.6.1.66</ecNumber>
    </recommendedName>
    <alternativeName>
        <fullName evidence="10">Non-canonical purine NTP pyrophosphatase</fullName>
    </alternativeName>
    <alternativeName>
        <fullName evidence="10">Non-standard purine NTP pyrophosphatase</fullName>
    </alternativeName>
    <alternativeName>
        <fullName evidence="10">Nucleoside-triphosphate diphosphatase</fullName>
    </alternativeName>
    <alternativeName>
        <fullName evidence="10">Nucleoside-triphosphate pyrophosphatase</fullName>
        <shortName evidence="10">NTPase</shortName>
    </alternativeName>
</protein>
<dbReference type="EMBL" id="JPFT01000003">
    <property type="protein sequence ID" value="KEQ34008.1"/>
    <property type="molecule type" value="Genomic_DNA"/>
</dbReference>
<feature type="binding site" evidence="10">
    <location>
        <position position="190"/>
    </location>
    <ligand>
        <name>Mg(2+)</name>
        <dbReference type="ChEBI" id="CHEBI:18420"/>
    </ligand>
</feature>
<dbReference type="GO" id="GO:0046872">
    <property type="term" value="F:metal ion binding"/>
    <property type="evidence" value="ECO:0007669"/>
    <property type="project" value="UniProtKB-KW"/>
</dbReference>
<feature type="active site" description="Proton acceptor" evidence="10">
    <location>
        <position position="190"/>
    </location>
</feature>
<comment type="cofactor">
    <cofactor evidence="10">
        <name>Mg(2+)</name>
        <dbReference type="ChEBI" id="CHEBI:18420"/>
    </cofactor>
    <text evidence="10">Binds 1 Mg(2+) ion per subunit.</text>
</comment>
<gene>
    <name evidence="12" type="primary">rdgB</name>
    <name evidence="12" type="ORF">SK1126_0333</name>
</gene>
<keyword evidence="7 10" id="KW-0546">Nucleotide metabolism</keyword>
<dbReference type="Pfam" id="PF01725">
    <property type="entry name" value="Ham1p_like"/>
    <property type="match status" value="1"/>
</dbReference>
<evidence type="ECO:0000256" key="11">
    <source>
        <dbReference type="RuleBase" id="RU003781"/>
    </source>
</evidence>
<feature type="binding site" evidence="10">
    <location>
        <position position="191"/>
    </location>
    <ligand>
        <name>substrate</name>
    </ligand>
</feature>
<dbReference type="PANTHER" id="PTHR11067">
    <property type="entry name" value="INOSINE TRIPHOSPHATE PYROPHOSPHATASE/HAM1 PROTEIN"/>
    <property type="match status" value="1"/>
</dbReference>
<keyword evidence="3 10" id="KW-0479">Metal-binding</keyword>
<name>A0A081PTI5_STRMT</name>
<accession>A0A081PTI5</accession>
<dbReference type="GO" id="GO:0000166">
    <property type="term" value="F:nucleotide binding"/>
    <property type="evidence" value="ECO:0007669"/>
    <property type="project" value="UniProtKB-KW"/>
</dbReference>
<dbReference type="FunFam" id="3.90.950.10:FF:000001">
    <property type="entry name" value="dITP/XTP pyrophosphatase"/>
    <property type="match status" value="1"/>
</dbReference>
<comment type="caution">
    <text evidence="10">Lacks conserved residue(s) required for the propagation of feature annotation.</text>
</comment>
<dbReference type="InterPro" id="IPR029001">
    <property type="entry name" value="ITPase-like_fam"/>
</dbReference>
<evidence type="ECO:0000256" key="1">
    <source>
        <dbReference type="ARBA" id="ARBA00008023"/>
    </source>
</evidence>
<dbReference type="Proteomes" id="UP000028093">
    <property type="component" value="Unassembled WGS sequence"/>
</dbReference>
<dbReference type="NCBIfam" id="NF011397">
    <property type="entry name" value="PRK14822.1"/>
    <property type="match status" value="1"/>
</dbReference>
<sequence length="323" mass="36235">MTNKIYEYKDDQDWYVGSYSIFGGIRTLTDEDLDFPLVELAKIFRDEERGFPLSVTVLRYGSLYRLLSFVVDILNQEAGRNLEVIQRQGALLLVENGQLLHVELPKEGVDVEAFFETNKVRETLLIATRNEGKTKEFRAIFDKLGYDVENLNDYPDLPEVAETGMTFEENARLKAETISQLTGKMVLADDSGLKVDVLGGLPGVWSARFAGVGATDRENNAKLLHELAMVFELKDRSAQFHTTLVVASPNKESLVVEADWPGYINFEPKGENGFGYDPLFLVGETGKSSAELTLEEKNSQSHRALAVKKLLEVFPSWQSKPSL</sequence>
<evidence type="ECO:0000313" key="12">
    <source>
        <dbReference type="EMBL" id="KEQ34008.1"/>
    </source>
</evidence>
<evidence type="ECO:0000256" key="8">
    <source>
        <dbReference type="ARBA" id="ARBA00051875"/>
    </source>
</evidence>
<keyword evidence="4 10" id="KW-0547">Nucleotide-binding</keyword>
<dbReference type="GO" id="GO:0005829">
    <property type="term" value="C:cytosol"/>
    <property type="evidence" value="ECO:0007669"/>
    <property type="project" value="TreeGrafter"/>
</dbReference>
<dbReference type="SUPFAM" id="SSF52972">
    <property type="entry name" value="ITPase-like"/>
    <property type="match status" value="1"/>
</dbReference>
<dbReference type="AlphaFoldDB" id="A0A081PTI5"/>
<dbReference type="GO" id="GO:0017111">
    <property type="term" value="F:ribonucleoside triphosphate phosphatase activity"/>
    <property type="evidence" value="ECO:0007669"/>
    <property type="project" value="InterPro"/>
</dbReference>
<comment type="catalytic activity">
    <reaction evidence="10">
        <text>ITP + H2O = IMP + diphosphate + H(+)</text>
        <dbReference type="Rhea" id="RHEA:29399"/>
        <dbReference type="ChEBI" id="CHEBI:15377"/>
        <dbReference type="ChEBI" id="CHEBI:15378"/>
        <dbReference type="ChEBI" id="CHEBI:33019"/>
        <dbReference type="ChEBI" id="CHEBI:58053"/>
        <dbReference type="ChEBI" id="CHEBI:61402"/>
        <dbReference type="EC" id="3.6.1.66"/>
    </reaction>
</comment>
<dbReference type="EC" id="3.6.1.66" evidence="10"/>
<keyword evidence="5 10" id="KW-0378">Hydrolase</keyword>
<evidence type="ECO:0000256" key="3">
    <source>
        <dbReference type="ARBA" id="ARBA00022723"/>
    </source>
</evidence>
<dbReference type="NCBIfam" id="TIGR00042">
    <property type="entry name" value="RdgB/HAM1 family non-canonical purine NTP pyrophosphatase"/>
    <property type="match status" value="1"/>
</dbReference>
<evidence type="ECO:0000256" key="2">
    <source>
        <dbReference type="ARBA" id="ARBA00011738"/>
    </source>
</evidence>
<dbReference type="RefSeq" id="WP_033681302.1">
    <property type="nucleotide sequence ID" value="NZ_JPFT01000003.1"/>
</dbReference>
<dbReference type="GO" id="GO:0009117">
    <property type="term" value="P:nucleotide metabolic process"/>
    <property type="evidence" value="ECO:0007669"/>
    <property type="project" value="UniProtKB-KW"/>
</dbReference>
<keyword evidence="6 10" id="KW-0460">Magnesium</keyword>
<dbReference type="GO" id="GO:0036220">
    <property type="term" value="F:ITP diphosphatase activity"/>
    <property type="evidence" value="ECO:0007669"/>
    <property type="project" value="UniProtKB-UniRule"/>
</dbReference>
<comment type="function">
    <text evidence="10">Pyrophosphatase that catalyzes the hydrolysis of nucleoside triphosphates to their monophosphate derivatives, with a high preference for the non-canonical purine nucleotides XTP (xanthosine triphosphate), dITP (deoxyinosine triphosphate) and ITP. Seems to function as a house-cleaning enzyme that removes non-canonical purine nucleotides from the nucleotide pool, thus preventing their incorporation into DNA/RNA and avoiding chromosomal lesions.</text>
</comment>
<feature type="binding site" evidence="10">
    <location>
        <position position="297"/>
    </location>
    <ligand>
        <name>substrate</name>
    </ligand>
</feature>
<comment type="catalytic activity">
    <reaction evidence="8 10">
        <text>dITP + H2O = dIMP + diphosphate + H(+)</text>
        <dbReference type="Rhea" id="RHEA:28342"/>
        <dbReference type="ChEBI" id="CHEBI:15377"/>
        <dbReference type="ChEBI" id="CHEBI:15378"/>
        <dbReference type="ChEBI" id="CHEBI:33019"/>
        <dbReference type="ChEBI" id="CHEBI:61194"/>
        <dbReference type="ChEBI" id="CHEBI:61382"/>
        <dbReference type="EC" id="3.6.1.66"/>
    </reaction>
</comment>
<comment type="subunit">
    <text evidence="2 10">Homodimer.</text>
</comment>
<evidence type="ECO:0000256" key="4">
    <source>
        <dbReference type="ARBA" id="ARBA00022741"/>
    </source>
</evidence>
<dbReference type="GO" id="GO:0035870">
    <property type="term" value="F:dITP diphosphatase activity"/>
    <property type="evidence" value="ECO:0007669"/>
    <property type="project" value="UniProtKB-UniRule"/>
</dbReference>
<dbReference type="NCBIfam" id="NF002698">
    <property type="entry name" value="PRK02491.1"/>
    <property type="match status" value="1"/>
</dbReference>
<feature type="binding site" evidence="10">
    <location>
        <begin position="128"/>
        <end position="133"/>
    </location>
    <ligand>
        <name>substrate</name>
    </ligand>
</feature>
<feature type="binding site" evidence="10">
    <location>
        <begin position="302"/>
        <end position="303"/>
    </location>
    <ligand>
        <name>substrate</name>
    </ligand>
</feature>
<organism evidence="12 13">
    <name type="scientific">Streptococcus mitis</name>
    <dbReference type="NCBI Taxonomy" id="28037"/>
    <lineage>
        <taxon>Bacteria</taxon>
        <taxon>Bacillati</taxon>
        <taxon>Bacillota</taxon>
        <taxon>Bacilli</taxon>
        <taxon>Lactobacillales</taxon>
        <taxon>Streptococcaceae</taxon>
        <taxon>Streptococcus</taxon>
        <taxon>Streptococcus mitis group</taxon>
    </lineage>
</organism>
<evidence type="ECO:0000256" key="6">
    <source>
        <dbReference type="ARBA" id="ARBA00022842"/>
    </source>
</evidence>
<evidence type="ECO:0000256" key="7">
    <source>
        <dbReference type="ARBA" id="ARBA00023080"/>
    </source>
</evidence>
<evidence type="ECO:0000256" key="5">
    <source>
        <dbReference type="ARBA" id="ARBA00022801"/>
    </source>
</evidence>
<dbReference type="GO" id="GO:0009146">
    <property type="term" value="P:purine nucleoside triphosphate catabolic process"/>
    <property type="evidence" value="ECO:0007669"/>
    <property type="project" value="UniProtKB-UniRule"/>
</dbReference>
<comment type="caution">
    <text evidence="12">The sequence shown here is derived from an EMBL/GenBank/DDBJ whole genome shotgun (WGS) entry which is preliminary data.</text>
</comment>
<dbReference type="PANTHER" id="PTHR11067:SF9">
    <property type="entry name" value="INOSINE TRIPHOSPHATE PYROPHOSPHATASE"/>
    <property type="match status" value="1"/>
</dbReference>
<dbReference type="HAMAP" id="MF_01405">
    <property type="entry name" value="Non_canon_purine_NTPase"/>
    <property type="match status" value="1"/>
</dbReference>
<proteinExistence type="inferred from homology"/>
<comment type="catalytic activity">
    <reaction evidence="9 10">
        <text>XTP + H2O = XMP + diphosphate + H(+)</text>
        <dbReference type="Rhea" id="RHEA:28610"/>
        <dbReference type="ChEBI" id="CHEBI:15377"/>
        <dbReference type="ChEBI" id="CHEBI:15378"/>
        <dbReference type="ChEBI" id="CHEBI:33019"/>
        <dbReference type="ChEBI" id="CHEBI:57464"/>
        <dbReference type="ChEBI" id="CHEBI:61314"/>
        <dbReference type="EC" id="3.6.1.66"/>
    </reaction>
</comment>
<comment type="similarity">
    <text evidence="1 10 11">Belongs to the HAM1 NTPase family.</text>
</comment>
<feature type="binding site" evidence="10">
    <location>
        <begin position="274"/>
        <end position="277"/>
    </location>
    <ligand>
        <name>substrate</name>
    </ligand>
</feature>
<dbReference type="CDD" id="cd00515">
    <property type="entry name" value="HAM1"/>
    <property type="match status" value="1"/>
</dbReference>
<dbReference type="InterPro" id="IPR020922">
    <property type="entry name" value="dITP/XTP_pyrophosphatase"/>
</dbReference>
<dbReference type="GO" id="GO:0036222">
    <property type="term" value="F:XTP diphosphatase activity"/>
    <property type="evidence" value="ECO:0007669"/>
    <property type="project" value="UniProtKB-UniRule"/>
</dbReference>
<evidence type="ECO:0000313" key="13">
    <source>
        <dbReference type="Proteomes" id="UP000028093"/>
    </source>
</evidence>
<dbReference type="InterPro" id="IPR002637">
    <property type="entry name" value="RdgB/HAM1"/>
</dbReference>
<dbReference type="PATRIC" id="fig|28037.99.peg.292"/>
<evidence type="ECO:0000256" key="10">
    <source>
        <dbReference type="HAMAP-Rule" id="MF_01405"/>
    </source>
</evidence>